<keyword evidence="2" id="KW-1185">Reference proteome</keyword>
<proteinExistence type="predicted"/>
<dbReference type="InterPro" id="IPR025447">
    <property type="entry name" value="DUF4192"/>
</dbReference>
<dbReference type="OrthoDB" id="3264463at2"/>
<dbReference type="Proteomes" id="UP000265768">
    <property type="component" value="Unassembled WGS sequence"/>
</dbReference>
<evidence type="ECO:0000313" key="2">
    <source>
        <dbReference type="Proteomes" id="UP000265768"/>
    </source>
</evidence>
<dbReference type="Pfam" id="PF13830">
    <property type="entry name" value="DUF4192"/>
    <property type="match status" value="1"/>
</dbReference>
<accession>A0A3A4BAC2</accession>
<evidence type="ECO:0000313" key="1">
    <source>
        <dbReference type="EMBL" id="RJL34684.1"/>
    </source>
</evidence>
<sequence>MVLGSPADVLAAIPYLVGFHPEESLVLVAMDGCGPGRRLVLTVRTDLPLQDGWDRRLLPVLEREGVEHVILAGYGPEALVTPATHTVIRRLGEAGVGVREALRAQDGRYWSYMCRSASCCPPEGSAYDVASSRVAAQATVAGLVALPDRAALARTVAPAEGLTRASMREATAREIAAFRTALAEAADPADFTAAFVAEGLAAVRDAIARAEAGDRLADDEAARLGLHLAVMRVRDEAWLLTDAAEHATHATLWSDLTHRLEAPFVPPAASLLAIASWQRGACTLAATAVDRALSINPRYMLARLLMHGLQACLPPAVVTAPMTTTALNATMGSPHPTWLTPLLSLLPPPEAPRLAG</sequence>
<comment type="caution">
    <text evidence="1">The sequence shown here is derived from an EMBL/GenBank/DDBJ whole genome shotgun (WGS) entry which is preliminary data.</text>
</comment>
<dbReference type="EMBL" id="QZEY01000002">
    <property type="protein sequence ID" value="RJL34684.1"/>
    <property type="molecule type" value="Genomic_DNA"/>
</dbReference>
<name>A0A3A4BAC2_9ACTN</name>
<reference evidence="1 2" key="1">
    <citation type="submission" date="2018-09" db="EMBL/GenBank/DDBJ databases">
        <title>YIM 75507 draft genome.</title>
        <authorList>
            <person name="Tang S."/>
            <person name="Feng Y."/>
        </authorList>
    </citation>
    <scope>NUCLEOTIDE SEQUENCE [LARGE SCALE GENOMIC DNA]</scope>
    <source>
        <strain evidence="1 2">YIM 75507</strain>
    </source>
</reference>
<gene>
    <name evidence="1" type="ORF">D5H75_08610</name>
</gene>
<organism evidence="1 2">
    <name type="scientific">Bailinhaonella thermotolerans</name>
    <dbReference type="NCBI Taxonomy" id="1070861"/>
    <lineage>
        <taxon>Bacteria</taxon>
        <taxon>Bacillati</taxon>
        <taxon>Actinomycetota</taxon>
        <taxon>Actinomycetes</taxon>
        <taxon>Streptosporangiales</taxon>
        <taxon>Streptosporangiaceae</taxon>
        <taxon>Bailinhaonella</taxon>
    </lineage>
</organism>
<protein>
    <submittedName>
        <fullName evidence="1">DUF4192 domain-containing protein</fullName>
    </submittedName>
</protein>
<dbReference type="AlphaFoldDB" id="A0A3A4BAC2"/>